<name>A0A136JCG1_9PEZI</name>
<sequence>MRYTPGAEQPLCVYCSAIFPLQAIPRPTRINHYATVGDLISAAGETSCALCAVIQQRWPLDEMRQHFPHDTEADLHGLLLELRLHSGIQPAHPEPEQGAELTPVPMGSTTLHGFLHSIKHDARRAIWLVIVTYSGTGELAAVDDGRPSRLVLGEDIVQGNGSDCVKYAALSHCWGTKLPLKTTRERLAGLSLVIPGCDGQWCGTPDQIPRTFREAIDICRTLGLKYIWIDSLCIVQDDPDEWRLEAARMKDVYSNAWLTIAAADAQSSAEGCFVDCSCEVTNSAGANLQQVVRFDIGNPSPGSGGIRSEGGPHGASERGTKVLHVRVYHKPLGHRTKSSALSQRGWALQEHVLSSRIIHCTFPELHWQCTSTYMTEAGVEMFANDLEKGYMKTIRELETGNDRQPLEEVVHRAWCLWMNQYSSRRFTCASDQLVALSGVMQRTAEATGYTHLLCCWEETMCHDLAWINDSPKERVDDGHVLPQIPSWSWLSRTKNVNINSWYTSLSTAKPYRAVERVELVDKHIVWDGVPLVSNLLCAELLLMGPMRKIRLTTTPEARSYDPPYLNVDGDIRNWSAEKPIPWRCAGGFDEPPVGGEYRFPNDTYDCLLLRTMYTVPIKSYQREDFLILELVPSSTMDERMANGTSQPFPGPCAPCYRRIGIACLNTEPGDKAYFADAEDTLLRLI</sequence>
<dbReference type="InterPro" id="IPR010730">
    <property type="entry name" value="HET"/>
</dbReference>
<dbReference type="Pfam" id="PF06985">
    <property type="entry name" value="HET"/>
    <property type="match status" value="1"/>
</dbReference>
<dbReference type="OrthoDB" id="5347061at2759"/>
<dbReference type="AlphaFoldDB" id="A0A136JCG1"/>
<dbReference type="EMBL" id="KQ964247">
    <property type="protein sequence ID" value="KXJ94851.1"/>
    <property type="molecule type" value="Genomic_DNA"/>
</dbReference>
<keyword evidence="3" id="KW-1185">Reference proteome</keyword>
<organism evidence="2 3">
    <name type="scientific">Microdochium bolleyi</name>
    <dbReference type="NCBI Taxonomy" id="196109"/>
    <lineage>
        <taxon>Eukaryota</taxon>
        <taxon>Fungi</taxon>
        <taxon>Dikarya</taxon>
        <taxon>Ascomycota</taxon>
        <taxon>Pezizomycotina</taxon>
        <taxon>Sordariomycetes</taxon>
        <taxon>Xylariomycetidae</taxon>
        <taxon>Xylariales</taxon>
        <taxon>Microdochiaceae</taxon>
        <taxon>Microdochium</taxon>
    </lineage>
</organism>
<accession>A0A136JCG1</accession>
<dbReference type="STRING" id="196109.A0A136JCG1"/>
<dbReference type="InParanoid" id="A0A136JCG1"/>
<dbReference type="Proteomes" id="UP000070501">
    <property type="component" value="Unassembled WGS sequence"/>
</dbReference>
<feature type="domain" description="Heterokaryon incompatibility" evidence="1">
    <location>
        <begin position="167"/>
        <end position="350"/>
    </location>
</feature>
<reference evidence="3" key="1">
    <citation type="submission" date="2016-02" db="EMBL/GenBank/DDBJ databases">
        <title>Draft genome sequence of Microdochium bolleyi, a fungal endophyte of beachgrass.</title>
        <authorList>
            <consortium name="DOE Joint Genome Institute"/>
            <person name="David A.S."/>
            <person name="May G."/>
            <person name="Haridas S."/>
            <person name="Lim J."/>
            <person name="Wang M."/>
            <person name="Labutti K."/>
            <person name="Lipzen A."/>
            <person name="Barry K."/>
            <person name="Grigoriev I.V."/>
        </authorList>
    </citation>
    <scope>NUCLEOTIDE SEQUENCE [LARGE SCALE GENOMIC DNA]</scope>
    <source>
        <strain evidence="3">J235TASD1</strain>
    </source>
</reference>
<dbReference type="PANTHER" id="PTHR33112:SF10">
    <property type="entry name" value="TOL"/>
    <property type="match status" value="1"/>
</dbReference>
<dbReference type="PANTHER" id="PTHR33112">
    <property type="entry name" value="DOMAIN PROTEIN, PUTATIVE-RELATED"/>
    <property type="match status" value="1"/>
</dbReference>
<protein>
    <submittedName>
        <fullName evidence="2">Heterokaryon incompatibility protein-domain-containing protein</fullName>
    </submittedName>
</protein>
<evidence type="ECO:0000313" key="3">
    <source>
        <dbReference type="Proteomes" id="UP000070501"/>
    </source>
</evidence>
<evidence type="ECO:0000313" key="2">
    <source>
        <dbReference type="EMBL" id="KXJ94851.1"/>
    </source>
</evidence>
<proteinExistence type="predicted"/>
<gene>
    <name evidence="2" type="ORF">Micbo1qcDRAFT_221315</name>
</gene>
<evidence type="ECO:0000259" key="1">
    <source>
        <dbReference type="Pfam" id="PF06985"/>
    </source>
</evidence>